<organism evidence="7 8">
    <name type="scientific">Microbacterium esteraromaticum</name>
    <dbReference type="NCBI Taxonomy" id="57043"/>
    <lineage>
        <taxon>Bacteria</taxon>
        <taxon>Bacillati</taxon>
        <taxon>Actinomycetota</taxon>
        <taxon>Actinomycetes</taxon>
        <taxon>Micrococcales</taxon>
        <taxon>Microbacteriaceae</taxon>
        <taxon>Microbacterium</taxon>
    </lineage>
</organism>
<dbReference type="Pfam" id="PF00389">
    <property type="entry name" value="2-Hacid_dh"/>
    <property type="match status" value="1"/>
</dbReference>
<reference evidence="7 8" key="1">
    <citation type="journal article" date="2020" name="Front. Microbiol.">
        <title>Design of Bacterial Strain-Specific qPCR Assays Using NGS Data and Publicly Available Resources and Its Application to Track Biocontrol Strains.</title>
        <authorList>
            <person name="Hernandez I."/>
            <person name="Sant C."/>
            <person name="Martinez R."/>
            <person name="Fernandez C."/>
        </authorList>
    </citation>
    <scope>NUCLEOTIDE SEQUENCE [LARGE SCALE GENOMIC DNA]</scope>
    <source>
        <strain evidence="7 8">B24</strain>
    </source>
</reference>
<dbReference type="SUPFAM" id="SSF52283">
    <property type="entry name" value="Formate/glycerate dehydrogenase catalytic domain-like"/>
    <property type="match status" value="1"/>
</dbReference>
<keyword evidence="2 4" id="KW-0560">Oxidoreductase</keyword>
<evidence type="ECO:0000256" key="2">
    <source>
        <dbReference type="ARBA" id="ARBA00023002"/>
    </source>
</evidence>
<dbReference type="Pfam" id="PF02826">
    <property type="entry name" value="2-Hacid_dh_C"/>
    <property type="match status" value="1"/>
</dbReference>
<dbReference type="SUPFAM" id="SSF51735">
    <property type="entry name" value="NAD(P)-binding Rossmann-fold domains"/>
    <property type="match status" value="1"/>
</dbReference>
<comment type="similarity">
    <text evidence="1 4">Belongs to the D-isomer specific 2-hydroxyacid dehydrogenase family.</text>
</comment>
<dbReference type="PANTHER" id="PTHR43333">
    <property type="entry name" value="2-HACID_DH_C DOMAIN-CONTAINING PROTEIN"/>
    <property type="match status" value="1"/>
</dbReference>
<evidence type="ECO:0000259" key="5">
    <source>
        <dbReference type="Pfam" id="PF00389"/>
    </source>
</evidence>
<dbReference type="CDD" id="cd05300">
    <property type="entry name" value="2-Hacid_dh_1"/>
    <property type="match status" value="1"/>
</dbReference>
<evidence type="ECO:0000256" key="3">
    <source>
        <dbReference type="ARBA" id="ARBA00023027"/>
    </source>
</evidence>
<feature type="domain" description="D-isomer specific 2-hydroxyacid dehydrogenase catalytic" evidence="5">
    <location>
        <begin position="64"/>
        <end position="344"/>
    </location>
</feature>
<dbReference type="InterPro" id="IPR006139">
    <property type="entry name" value="D-isomer_2_OHA_DH_cat_dom"/>
</dbReference>
<dbReference type="Proteomes" id="UP000515708">
    <property type="component" value="Chromosome"/>
</dbReference>
<dbReference type="AlphaFoldDB" id="A0A7D8A8F0"/>
<dbReference type="PRINTS" id="PR00411">
    <property type="entry name" value="PNDRDTASEI"/>
</dbReference>
<feature type="domain" description="D-isomer specific 2-hydroxyacid dehydrogenase NAD-binding" evidence="6">
    <location>
        <begin position="139"/>
        <end position="313"/>
    </location>
</feature>
<gene>
    <name evidence="7" type="ORF">FVO59_00940</name>
</gene>
<dbReference type="GO" id="GO:0016616">
    <property type="term" value="F:oxidoreductase activity, acting on the CH-OH group of donors, NAD or NADP as acceptor"/>
    <property type="evidence" value="ECO:0007669"/>
    <property type="project" value="InterPro"/>
</dbReference>
<dbReference type="InterPro" id="IPR036291">
    <property type="entry name" value="NAD(P)-bd_dom_sf"/>
</dbReference>
<proteinExistence type="inferred from homology"/>
<evidence type="ECO:0000256" key="4">
    <source>
        <dbReference type="RuleBase" id="RU003719"/>
    </source>
</evidence>
<evidence type="ECO:0000256" key="1">
    <source>
        <dbReference type="ARBA" id="ARBA00005854"/>
    </source>
</evidence>
<dbReference type="GO" id="GO:0051287">
    <property type="term" value="F:NAD binding"/>
    <property type="evidence" value="ECO:0007669"/>
    <property type="project" value="InterPro"/>
</dbReference>
<evidence type="ECO:0000313" key="8">
    <source>
        <dbReference type="Proteomes" id="UP000515708"/>
    </source>
</evidence>
<evidence type="ECO:0000313" key="7">
    <source>
        <dbReference type="EMBL" id="QMU95921.1"/>
    </source>
</evidence>
<dbReference type="PANTHER" id="PTHR43333:SF1">
    <property type="entry name" value="D-ISOMER SPECIFIC 2-HYDROXYACID DEHYDROGENASE NAD-BINDING DOMAIN-CONTAINING PROTEIN"/>
    <property type="match status" value="1"/>
</dbReference>
<dbReference type="InterPro" id="IPR006140">
    <property type="entry name" value="D-isomer_DH_NAD-bd"/>
</dbReference>
<dbReference type="Gene3D" id="3.40.50.720">
    <property type="entry name" value="NAD(P)-binding Rossmann-like Domain"/>
    <property type="match status" value="2"/>
</dbReference>
<accession>A0A7D8A8F0</accession>
<keyword evidence="3" id="KW-0520">NAD</keyword>
<evidence type="ECO:0000259" key="6">
    <source>
        <dbReference type="Pfam" id="PF02826"/>
    </source>
</evidence>
<name>A0A7D8A8F0_9MICO</name>
<dbReference type="EMBL" id="CP043732">
    <property type="protein sequence ID" value="QMU95921.1"/>
    <property type="molecule type" value="Genomic_DNA"/>
</dbReference>
<protein>
    <submittedName>
        <fullName evidence="7">D-2-hydroxyacid dehydrogenase</fullName>
    </submittedName>
</protein>
<sequence>MGGLEIRHRAHDALRQGSRPARRGEVSDARRPKILVALRPSGAEPPGLRDKVDGLAELGFVTDASEITAEWEDAEAVFVWNFRSTVVPDAARRLSALRWVHVAAVGVDASLSDEVRDRGIRFTNSRGVTAESMAEFALSFMLAFAKELPRFGADKTARVWRPVETRMLSGARLVIVGMGEVSRQLARRAHALGMSVTGVGRRARVAPVEHFDRVVVQDDLHEVLATADYVMLATPLTEQTAGMFGSAEFAAMPTDAVLVNVGRGPVIREDALLDALRSGLIRGAALDVVPKEPLAPEHELWDMPNVILTPHISSDFQGWEDAMVDLFVENLRRWTEGEPLRNIVDLEMGYAPLDT</sequence>